<protein>
    <submittedName>
        <fullName evidence="1">Uncharacterized protein</fullName>
    </submittedName>
</protein>
<dbReference type="AlphaFoldDB" id="A3II12"/>
<evidence type="ECO:0000313" key="1">
    <source>
        <dbReference type="EMBL" id="EAZ93444.1"/>
    </source>
</evidence>
<gene>
    <name evidence="1" type="ORF">CY0110_16652</name>
</gene>
<reference evidence="1 2" key="1">
    <citation type="submission" date="2007-03" db="EMBL/GenBank/DDBJ databases">
        <authorList>
            <person name="Stal L."/>
            <person name="Ferriera S."/>
            <person name="Johnson J."/>
            <person name="Kravitz S."/>
            <person name="Beeson K."/>
            <person name="Sutton G."/>
            <person name="Rogers Y.-H."/>
            <person name="Friedman R."/>
            <person name="Frazier M."/>
            <person name="Venter J.C."/>
        </authorList>
    </citation>
    <scope>NUCLEOTIDE SEQUENCE [LARGE SCALE GENOMIC DNA]</scope>
    <source>
        <strain evidence="1 2">CCY0110</strain>
    </source>
</reference>
<evidence type="ECO:0000313" key="2">
    <source>
        <dbReference type="Proteomes" id="UP000003781"/>
    </source>
</evidence>
<comment type="caution">
    <text evidence="1">The sequence shown here is derived from an EMBL/GenBank/DDBJ whole genome shotgun (WGS) entry which is preliminary data.</text>
</comment>
<proteinExistence type="predicted"/>
<dbReference type="Proteomes" id="UP000003781">
    <property type="component" value="Unassembled WGS sequence"/>
</dbReference>
<dbReference type="EMBL" id="AAXW01000002">
    <property type="protein sequence ID" value="EAZ93444.1"/>
    <property type="molecule type" value="Genomic_DNA"/>
</dbReference>
<sequence>MLDNFGFNFIECFGCRKGLRTNNLTGTFISNT</sequence>
<organism evidence="1 2">
    <name type="scientific">Crocosphaera chwakensis CCY0110</name>
    <dbReference type="NCBI Taxonomy" id="391612"/>
    <lineage>
        <taxon>Bacteria</taxon>
        <taxon>Bacillati</taxon>
        <taxon>Cyanobacteriota</taxon>
        <taxon>Cyanophyceae</taxon>
        <taxon>Oscillatoriophycideae</taxon>
        <taxon>Chroococcales</taxon>
        <taxon>Aphanothecaceae</taxon>
        <taxon>Crocosphaera</taxon>
        <taxon>Crocosphaera chwakensis</taxon>
    </lineage>
</organism>
<name>A3II12_9CHRO</name>
<keyword evidence="2" id="KW-1185">Reference proteome</keyword>
<accession>A3II12</accession>